<dbReference type="OrthoDB" id="7116894at2759"/>
<feature type="chain" id="PRO_5035480454" evidence="1">
    <location>
        <begin position="21"/>
        <end position="135"/>
    </location>
</feature>
<feature type="non-terminal residue" evidence="2">
    <location>
        <position position="1"/>
    </location>
</feature>
<comment type="caution">
    <text evidence="2">The sequence shown here is derived from an EMBL/GenBank/DDBJ whole genome shotgun (WGS) entry which is preliminary data.</text>
</comment>
<keyword evidence="1" id="KW-0732">Signal</keyword>
<organism evidence="2 3">
    <name type="scientific">Ignelater luminosus</name>
    <name type="common">Cucubano</name>
    <name type="synonym">Pyrophorus luminosus</name>
    <dbReference type="NCBI Taxonomy" id="2038154"/>
    <lineage>
        <taxon>Eukaryota</taxon>
        <taxon>Metazoa</taxon>
        <taxon>Ecdysozoa</taxon>
        <taxon>Arthropoda</taxon>
        <taxon>Hexapoda</taxon>
        <taxon>Insecta</taxon>
        <taxon>Pterygota</taxon>
        <taxon>Neoptera</taxon>
        <taxon>Endopterygota</taxon>
        <taxon>Coleoptera</taxon>
        <taxon>Polyphaga</taxon>
        <taxon>Elateriformia</taxon>
        <taxon>Elateroidea</taxon>
        <taxon>Elateridae</taxon>
        <taxon>Agrypninae</taxon>
        <taxon>Pyrophorini</taxon>
        <taxon>Ignelater</taxon>
    </lineage>
</organism>
<evidence type="ECO:0000256" key="1">
    <source>
        <dbReference type="SAM" id="SignalP"/>
    </source>
</evidence>
<accession>A0A8K0GK71</accession>
<reference evidence="2" key="1">
    <citation type="submission" date="2019-08" db="EMBL/GenBank/DDBJ databases">
        <title>The genome of the North American firefly Photinus pyralis.</title>
        <authorList>
            <consortium name="Photinus pyralis genome working group"/>
            <person name="Fallon T.R."/>
            <person name="Sander Lower S.E."/>
            <person name="Weng J.-K."/>
        </authorList>
    </citation>
    <scope>NUCLEOTIDE SEQUENCE</scope>
    <source>
        <strain evidence="2">TRF0915ILg1</strain>
        <tissue evidence="2">Whole body</tissue>
    </source>
</reference>
<dbReference type="EMBL" id="VTPC01001297">
    <property type="protein sequence ID" value="KAF2902446.1"/>
    <property type="molecule type" value="Genomic_DNA"/>
</dbReference>
<dbReference type="AlphaFoldDB" id="A0A8K0GK71"/>
<feature type="signal peptide" evidence="1">
    <location>
        <begin position="1"/>
        <end position="20"/>
    </location>
</feature>
<protein>
    <submittedName>
        <fullName evidence="2">Uncharacterized protein</fullName>
    </submittedName>
</protein>
<keyword evidence="3" id="KW-1185">Reference proteome</keyword>
<name>A0A8K0GK71_IGNLU</name>
<sequence length="135" mass="15372">MNLFLISIALLLILGSVASAIRNDSVLNPNFYQNDYHIIPHRMELIRYSKKFLINAKVQTFKYNRTQPAVNFTGSFNFVSEDVKIIVQAYKFMSNEFRIFPLRFAVNACKAFNANAMGVLSAIKCGNFTGCPFEK</sequence>
<proteinExistence type="predicted"/>
<dbReference type="Proteomes" id="UP000801492">
    <property type="component" value="Unassembled WGS sequence"/>
</dbReference>
<evidence type="ECO:0000313" key="3">
    <source>
        <dbReference type="Proteomes" id="UP000801492"/>
    </source>
</evidence>
<evidence type="ECO:0000313" key="2">
    <source>
        <dbReference type="EMBL" id="KAF2902446.1"/>
    </source>
</evidence>
<gene>
    <name evidence="2" type="ORF">ILUMI_03739</name>
</gene>